<dbReference type="AlphaFoldDB" id="W4LL08"/>
<dbReference type="EMBL" id="AZHW01000593">
    <property type="protein sequence ID" value="ETW98036.1"/>
    <property type="molecule type" value="Genomic_DNA"/>
</dbReference>
<gene>
    <name evidence="1" type="ORF">ETSY1_20355</name>
</gene>
<reference evidence="1 2" key="1">
    <citation type="journal article" date="2014" name="Nature">
        <title>An environmental bacterial taxon with a large and distinct metabolic repertoire.</title>
        <authorList>
            <person name="Wilson M.C."/>
            <person name="Mori T."/>
            <person name="Ruckert C."/>
            <person name="Uria A.R."/>
            <person name="Helf M.J."/>
            <person name="Takada K."/>
            <person name="Gernert C."/>
            <person name="Steffens U.A."/>
            <person name="Heycke N."/>
            <person name="Schmitt S."/>
            <person name="Rinke C."/>
            <person name="Helfrich E.J."/>
            <person name="Brachmann A.O."/>
            <person name="Gurgui C."/>
            <person name="Wakimoto T."/>
            <person name="Kracht M."/>
            <person name="Crusemann M."/>
            <person name="Hentschel U."/>
            <person name="Abe I."/>
            <person name="Matsunaga S."/>
            <person name="Kalinowski J."/>
            <person name="Takeyama H."/>
            <person name="Piel J."/>
        </authorList>
    </citation>
    <scope>NUCLEOTIDE SEQUENCE [LARGE SCALE GENOMIC DNA]</scope>
    <source>
        <strain evidence="2">TSY1</strain>
    </source>
</reference>
<organism evidence="1 2">
    <name type="scientific">Entotheonella factor</name>
    <dbReference type="NCBI Taxonomy" id="1429438"/>
    <lineage>
        <taxon>Bacteria</taxon>
        <taxon>Pseudomonadati</taxon>
        <taxon>Nitrospinota/Tectimicrobiota group</taxon>
        <taxon>Candidatus Tectimicrobiota</taxon>
        <taxon>Candidatus Entotheonellia</taxon>
        <taxon>Candidatus Entotheonellales</taxon>
        <taxon>Candidatus Entotheonellaceae</taxon>
        <taxon>Candidatus Entotheonella</taxon>
    </lineage>
</organism>
<proteinExistence type="predicted"/>
<sequence length="486" mass="53947">MPIIRVVVWTIAGWLLLWAYVLPAWSQTISVLPKEDILLVGGDFRIRSVYSNIAGADEAGGGESGGFPNADDDTKSFLDTRLRLYWDFRPNDLLRIHYRMEIGDIVFGGSVDDGSDLSGNLLPAIGPGSGGGVGADGVNVETKNLFLEFRVPAVDGLRFKGGIFGYGDRFDFNILADDFAGLQLLYERGDIAAHIAYFKFFEGDTRRNADDSDWFTVDGQLRLTPSTIMGLSFSYWVDQGNRGDLEADPFQWWLGLEVTSRLGPVHLNSYFIYNQGEGFFGRRSGKNQGYNVSVAGDMTFNFGTLGLQVQYISGEKGSKFDLERHAGGGSREDETISAWVSYYNNMYQGPEIISRGPIIDIGDGFNSKWGTGNGFFNGDYNGRLLVIARGTFPVPPLPQLELHLVGAFDQAAADNVNGDRNRGFEIDAWLHWNIMPKLWLRFGGAYYFTGDWWENNSDASFDGISPGVPNPDNIWQIGTRLQYDFG</sequence>
<protein>
    <recommendedName>
        <fullName evidence="3">Alginate export domain-containing protein</fullName>
    </recommendedName>
</protein>
<dbReference type="PATRIC" id="fig|1429438.4.peg.3954"/>
<evidence type="ECO:0000313" key="2">
    <source>
        <dbReference type="Proteomes" id="UP000019141"/>
    </source>
</evidence>
<accession>W4LL08</accession>
<dbReference type="HOGENOM" id="CLU_045956_0_0_7"/>
<comment type="caution">
    <text evidence="1">The sequence shown here is derived from an EMBL/GenBank/DDBJ whole genome shotgun (WGS) entry which is preliminary data.</text>
</comment>
<evidence type="ECO:0008006" key="3">
    <source>
        <dbReference type="Google" id="ProtNLM"/>
    </source>
</evidence>
<dbReference type="Proteomes" id="UP000019141">
    <property type="component" value="Unassembled WGS sequence"/>
</dbReference>
<name>W4LL08_ENTF1</name>
<evidence type="ECO:0000313" key="1">
    <source>
        <dbReference type="EMBL" id="ETW98036.1"/>
    </source>
</evidence>
<keyword evidence="2" id="KW-1185">Reference proteome</keyword>